<protein>
    <recommendedName>
        <fullName evidence="2">Acyl-CoA thioester hydrolase/bile acid-CoA amino acid N-acetyltransferase domain-containing protein</fullName>
    </recommendedName>
</protein>
<dbReference type="GeneTree" id="ENSGT01010000222336"/>
<evidence type="ECO:0000259" key="2">
    <source>
        <dbReference type="Pfam" id="PF04775"/>
    </source>
</evidence>
<dbReference type="InterPro" id="IPR006862">
    <property type="entry name" value="Thio_Ohase/aa_AcTrfase"/>
</dbReference>
<feature type="transmembrane region" description="Helical" evidence="1">
    <location>
        <begin position="192"/>
        <end position="210"/>
    </location>
</feature>
<dbReference type="GO" id="GO:0006637">
    <property type="term" value="P:acyl-CoA metabolic process"/>
    <property type="evidence" value="ECO:0000318"/>
    <property type="project" value="GO_Central"/>
</dbReference>
<keyword evidence="1" id="KW-0812">Transmembrane</keyword>
<evidence type="ECO:0000313" key="3">
    <source>
        <dbReference type="Ensembl" id="ENSCINP00000036520.1"/>
    </source>
</evidence>
<dbReference type="OMA" id="AYYRTES"/>
<dbReference type="EMBL" id="EAAA01000929">
    <property type="status" value="NOT_ANNOTATED_CDS"/>
    <property type="molecule type" value="Genomic_DNA"/>
</dbReference>
<feature type="domain" description="Acyl-CoA thioester hydrolase/bile acid-CoA amino acid N-acetyltransferase" evidence="2">
    <location>
        <begin position="18"/>
        <end position="155"/>
    </location>
</feature>
<dbReference type="SUPFAM" id="SSF53474">
    <property type="entry name" value="alpha/beta-Hydrolases"/>
    <property type="match status" value="1"/>
</dbReference>
<dbReference type="HOGENOM" id="CLU_029849_1_1_1"/>
<dbReference type="InterPro" id="IPR029058">
    <property type="entry name" value="AB_hydrolase_fold"/>
</dbReference>
<dbReference type="Gene3D" id="2.60.40.2240">
    <property type="entry name" value="Acyl-CoA thioester hydrolase/BAAT N-terminal domain"/>
    <property type="match status" value="1"/>
</dbReference>
<accession>H2Y3N5</accession>
<name>H2Y3N5_CIOIN</name>
<dbReference type="PANTHER" id="PTHR10824">
    <property type="entry name" value="ACYL-COENZYME A THIOESTERASE-RELATED"/>
    <property type="match status" value="1"/>
</dbReference>
<organism evidence="3 4">
    <name type="scientific">Ciona intestinalis</name>
    <name type="common">Transparent sea squirt</name>
    <name type="synonym">Ascidia intestinalis</name>
    <dbReference type="NCBI Taxonomy" id="7719"/>
    <lineage>
        <taxon>Eukaryota</taxon>
        <taxon>Metazoa</taxon>
        <taxon>Chordata</taxon>
        <taxon>Tunicata</taxon>
        <taxon>Ascidiacea</taxon>
        <taxon>Phlebobranchia</taxon>
        <taxon>Cionidae</taxon>
        <taxon>Ciona</taxon>
    </lineage>
</organism>
<dbReference type="Gene3D" id="3.40.50.1820">
    <property type="entry name" value="alpha/beta hydrolase"/>
    <property type="match status" value="1"/>
</dbReference>
<reference evidence="3" key="2">
    <citation type="journal article" date="2008" name="Genome Biol.">
        <title>Improved genome assembly and evidence-based global gene model set for the chordate Ciona intestinalis: new insight into intron and operon populations.</title>
        <authorList>
            <person name="Satou Y."/>
            <person name="Mineta K."/>
            <person name="Ogasawara M."/>
            <person name="Sasakura Y."/>
            <person name="Shoguchi E."/>
            <person name="Ueno K."/>
            <person name="Yamada L."/>
            <person name="Matsumoto J."/>
            <person name="Wasserscheid J."/>
            <person name="Dewar K."/>
            <person name="Wiley G.B."/>
            <person name="Macmil S.L."/>
            <person name="Roe B.A."/>
            <person name="Zeller R.W."/>
            <person name="Hastings K.E."/>
            <person name="Lemaire P."/>
            <person name="Lindquist E."/>
            <person name="Endo T."/>
            <person name="Hotta K."/>
            <person name="Inaba K."/>
        </authorList>
    </citation>
    <scope>NUCLEOTIDE SEQUENCE [LARGE SCALE GENOMIC DNA]</scope>
    <source>
        <strain evidence="3">wild type</strain>
    </source>
</reference>
<dbReference type="GO" id="GO:0047617">
    <property type="term" value="F:fatty acyl-CoA hydrolase activity"/>
    <property type="evidence" value="ECO:0000318"/>
    <property type="project" value="GO_Central"/>
</dbReference>
<reference evidence="3" key="4">
    <citation type="submission" date="2025-09" db="UniProtKB">
        <authorList>
            <consortium name="Ensembl"/>
        </authorList>
    </citation>
    <scope>IDENTIFICATION</scope>
</reference>
<reference evidence="3" key="3">
    <citation type="submission" date="2025-08" db="UniProtKB">
        <authorList>
            <consortium name="Ensembl"/>
        </authorList>
    </citation>
    <scope>IDENTIFICATION</scope>
</reference>
<dbReference type="AlphaFoldDB" id="H2Y3N5"/>
<keyword evidence="1" id="KW-1133">Transmembrane helix</keyword>
<evidence type="ECO:0000313" key="4">
    <source>
        <dbReference type="Proteomes" id="UP000008144"/>
    </source>
</evidence>
<dbReference type="InterPro" id="IPR042490">
    <property type="entry name" value="Thio_Ohase/BAAT_N"/>
</dbReference>
<keyword evidence="1" id="KW-0472">Membrane</keyword>
<dbReference type="Ensembl" id="ENSCINT00000034752.1">
    <property type="protein sequence ID" value="ENSCINP00000036520.1"/>
    <property type="gene ID" value="ENSCING00000021026.1"/>
</dbReference>
<dbReference type="PANTHER" id="PTHR10824:SF4">
    <property type="entry name" value="ACYL-COENZYME A THIOESTERASE 1-LIKE"/>
    <property type="match status" value="1"/>
</dbReference>
<dbReference type="Proteomes" id="UP000008144">
    <property type="component" value="Chromosome 12"/>
</dbReference>
<sequence length="250" mass="27803">MFKHSVKININETDSISDQPITISVAGLRPLQKVTLHSHTTIDNGNSFECVAVYKSDHQGSINLSTDESIGGSYRGVEPMGLIWAMKESPMNKHAHARFVKMDITTPLVVMLNVYEELIFTLEELDSRRKNLKKLASTHIKRWFMAAGTKRITLTVEKHGIHGTLFIPPGQGPFPAVLTLFGSYPGTMEFKAALLSSYGFVTLALAFYGVPGLPSLESFHSWKVDLGYFEKAFEYLSNIQEVDDTKGFGV</sequence>
<dbReference type="Pfam" id="PF04775">
    <property type="entry name" value="Bile_Hydr_Trans"/>
    <property type="match status" value="1"/>
</dbReference>
<reference evidence="4" key="1">
    <citation type="journal article" date="2002" name="Science">
        <title>The draft genome of Ciona intestinalis: insights into chordate and vertebrate origins.</title>
        <authorList>
            <person name="Dehal P."/>
            <person name="Satou Y."/>
            <person name="Campbell R.K."/>
            <person name="Chapman J."/>
            <person name="Degnan B."/>
            <person name="De Tomaso A."/>
            <person name="Davidson B."/>
            <person name="Di Gregorio A."/>
            <person name="Gelpke M."/>
            <person name="Goodstein D.M."/>
            <person name="Harafuji N."/>
            <person name="Hastings K.E."/>
            <person name="Ho I."/>
            <person name="Hotta K."/>
            <person name="Huang W."/>
            <person name="Kawashima T."/>
            <person name="Lemaire P."/>
            <person name="Martinez D."/>
            <person name="Meinertzhagen I.A."/>
            <person name="Necula S."/>
            <person name="Nonaka M."/>
            <person name="Putnam N."/>
            <person name="Rash S."/>
            <person name="Saiga H."/>
            <person name="Satake M."/>
            <person name="Terry A."/>
            <person name="Yamada L."/>
            <person name="Wang H.G."/>
            <person name="Awazu S."/>
            <person name="Azumi K."/>
            <person name="Boore J."/>
            <person name="Branno M."/>
            <person name="Chin-Bow S."/>
            <person name="DeSantis R."/>
            <person name="Doyle S."/>
            <person name="Francino P."/>
            <person name="Keys D.N."/>
            <person name="Haga S."/>
            <person name="Hayashi H."/>
            <person name="Hino K."/>
            <person name="Imai K.S."/>
            <person name="Inaba K."/>
            <person name="Kano S."/>
            <person name="Kobayashi K."/>
            <person name="Kobayashi M."/>
            <person name="Lee B.I."/>
            <person name="Makabe K.W."/>
            <person name="Manohar C."/>
            <person name="Matassi G."/>
            <person name="Medina M."/>
            <person name="Mochizuki Y."/>
            <person name="Mount S."/>
            <person name="Morishita T."/>
            <person name="Miura S."/>
            <person name="Nakayama A."/>
            <person name="Nishizaka S."/>
            <person name="Nomoto H."/>
            <person name="Ohta F."/>
            <person name="Oishi K."/>
            <person name="Rigoutsos I."/>
            <person name="Sano M."/>
            <person name="Sasaki A."/>
            <person name="Sasakura Y."/>
            <person name="Shoguchi E."/>
            <person name="Shin-i T."/>
            <person name="Spagnuolo A."/>
            <person name="Stainier D."/>
            <person name="Suzuki M.M."/>
            <person name="Tassy O."/>
            <person name="Takatori N."/>
            <person name="Tokuoka M."/>
            <person name="Yagi K."/>
            <person name="Yoshizaki F."/>
            <person name="Wada S."/>
            <person name="Zhang C."/>
            <person name="Hyatt P.D."/>
            <person name="Larimer F."/>
            <person name="Detter C."/>
            <person name="Doggett N."/>
            <person name="Glavina T."/>
            <person name="Hawkins T."/>
            <person name="Richardson P."/>
            <person name="Lucas S."/>
            <person name="Kohara Y."/>
            <person name="Levine M."/>
            <person name="Satoh N."/>
            <person name="Rokhsar D.S."/>
        </authorList>
    </citation>
    <scope>NUCLEOTIDE SEQUENCE [LARGE SCALE GENOMIC DNA]</scope>
</reference>
<evidence type="ECO:0000256" key="1">
    <source>
        <dbReference type="SAM" id="Phobius"/>
    </source>
</evidence>
<proteinExistence type="predicted"/>
<dbReference type="GO" id="GO:0006631">
    <property type="term" value="P:fatty acid metabolic process"/>
    <property type="evidence" value="ECO:0000318"/>
    <property type="project" value="GO_Central"/>
</dbReference>
<keyword evidence="4" id="KW-1185">Reference proteome</keyword>
<dbReference type="InParanoid" id="H2Y3N5"/>
<dbReference type="STRING" id="7719.ENSCINP00000036520"/>